<protein>
    <submittedName>
        <fullName evidence="2">Uncharacterized protein</fullName>
    </submittedName>
</protein>
<proteinExistence type="predicted"/>
<evidence type="ECO:0000256" key="1">
    <source>
        <dbReference type="SAM" id="MobiDB-lite"/>
    </source>
</evidence>
<evidence type="ECO:0000313" key="3">
    <source>
        <dbReference type="Proteomes" id="UP000651452"/>
    </source>
</evidence>
<keyword evidence="3" id="KW-1185">Reference proteome</keyword>
<dbReference type="AlphaFoldDB" id="A0A8H7JAE1"/>
<dbReference type="OrthoDB" id="5374070at2759"/>
<name>A0A8H7JAE1_9PLEO</name>
<reference evidence="2" key="1">
    <citation type="submission" date="2018-12" db="EMBL/GenBank/DDBJ databases">
        <authorList>
            <person name="Syme R.A."/>
            <person name="Farfan-Caceres L."/>
            <person name="Lichtenzveig J."/>
        </authorList>
    </citation>
    <scope>NUCLEOTIDE SEQUENCE</scope>
    <source>
        <strain evidence="2">Al4</strain>
    </source>
</reference>
<sequence>MAEVNGIVSDLITAGQRIEIFAHQTNKWRYSSNRLLDLRESIDAVQISLQSWERKYDVQKRRPIIYLQVLFGRLGCERVQAILRDIQVVTGTIQRDITRIVSHALRARPGHSPLGERVDTWLVEDCLTKIRRKPSWSQKFVLSVLGRSEDLEMHLECLHRKLTTLERSSDYYLEKEHSVIFSDIMRLPGRTVVLKTGDRRSGSVQIKLLDALSAQKDAELLHKASDEGNRVHIGLSVPQIREQDFAFLLSLGGTTHEVLVHPVKIKAINGSTRVQSNLAAAVPSLMQAQDKYDVCYVKPSSHSSNGFELSIPPTNLLSDLEYKASLSSIFSERNTRIGAQILYPQDQCAIASGIAQSSFRLLGSQWLESLDSNNVRWRRTASGEHTVMLTPTRGKPPTTRALETYLAANKPHRDLSKHVHIFRIGIVLAELCLKTSFPRIAFHAPTNTVKLFLNDNEEVHAIELAAEVERKSNVYVGNIVFFCLSVLQRQDRLDDTRIESAYLTEVVNEAERLDDAVKKGRKWEVRSAGSSAGGSLRGSGVSTPSYRY</sequence>
<dbReference type="EMBL" id="RZGK01000002">
    <property type="protein sequence ID" value="KAF9701055.1"/>
    <property type="molecule type" value="Genomic_DNA"/>
</dbReference>
<reference evidence="2" key="2">
    <citation type="submission" date="2020-09" db="EMBL/GenBank/DDBJ databases">
        <title>Reference genome assembly for Australian Ascochyta lentis isolate Al4.</title>
        <authorList>
            <person name="Lee R.C."/>
            <person name="Farfan-Caceres L.M."/>
            <person name="Debler J.W."/>
            <person name="Williams A.H."/>
            <person name="Henares B.M."/>
        </authorList>
    </citation>
    <scope>NUCLEOTIDE SEQUENCE</scope>
    <source>
        <strain evidence="2">Al4</strain>
    </source>
</reference>
<feature type="region of interest" description="Disordered" evidence="1">
    <location>
        <begin position="528"/>
        <end position="548"/>
    </location>
</feature>
<dbReference type="Proteomes" id="UP000651452">
    <property type="component" value="Unassembled WGS sequence"/>
</dbReference>
<comment type="caution">
    <text evidence="2">The sequence shown here is derived from an EMBL/GenBank/DDBJ whole genome shotgun (WGS) entry which is preliminary data.</text>
</comment>
<organism evidence="2 3">
    <name type="scientific">Ascochyta lentis</name>
    <dbReference type="NCBI Taxonomy" id="205686"/>
    <lineage>
        <taxon>Eukaryota</taxon>
        <taxon>Fungi</taxon>
        <taxon>Dikarya</taxon>
        <taxon>Ascomycota</taxon>
        <taxon>Pezizomycotina</taxon>
        <taxon>Dothideomycetes</taxon>
        <taxon>Pleosporomycetidae</taxon>
        <taxon>Pleosporales</taxon>
        <taxon>Pleosporineae</taxon>
        <taxon>Didymellaceae</taxon>
        <taxon>Ascochyta</taxon>
    </lineage>
</organism>
<evidence type="ECO:0000313" key="2">
    <source>
        <dbReference type="EMBL" id="KAF9701055.1"/>
    </source>
</evidence>
<accession>A0A8H7JAE1</accession>
<gene>
    <name evidence="2" type="ORF">EKO04_000809</name>
</gene>